<reference evidence="2 3" key="1">
    <citation type="journal article" date="2018" name="Front. Microbiol.">
        <title>Genome-Wide Analysis of Corynespora cassiicola Leaf Fall Disease Putative Effectors.</title>
        <authorList>
            <person name="Lopez D."/>
            <person name="Ribeiro S."/>
            <person name="Label P."/>
            <person name="Fumanal B."/>
            <person name="Venisse J.S."/>
            <person name="Kohler A."/>
            <person name="de Oliveira R.R."/>
            <person name="Labutti K."/>
            <person name="Lipzen A."/>
            <person name="Lail K."/>
            <person name="Bauer D."/>
            <person name="Ohm R.A."/>
            <person name="Barry K.W."/>
            <person name="Spatafora J."/>
            <person name="Grigoriev I.V."/>
            <person name="Martin F.M."/>
            <person name="Pujade-Renaud V."/>
        </authorList>
    </citation>
    <scope>NUCLEOTIDE SEQUENCE [LARGE SCALE GENOMIC DNA]</scope>
    <source>
        <strain evidence="2 3">Philippines</strain>
    </source>
</reference>
<feature type="transmembrane region" description="Helical" evidence="1">
    <location>
        <begin position="392"/>
        <end position="412"/>
    </location>
</feature>
<feature type="transmembrane region" description="Helical" evidence="1">
    <location>
        <begin position="122"/>
        <end position="143"/>
    </location>
</feature>
<feature type="transmembrane region" description="Helical" evidence="1">
    <location>
        <begin position="164"/>
        <end position="188"/>
    </location>
</feature>
<feature type="transmembrane region" description="Helical" evidence="1">
    <location>
        <begin position="351"/>
        <end position="372"/>
    </location>
</feature>
<proteinExistence type="predicted"/>
<dbReference type="Proteomes" id="UP000240883">
    <property type="component" value="Unassembled WGS sequence"/>
</dbReference>
<feature type="transmembrane region" description="Helical" evidence="1">
    <location>
        <begin position="232"/>
        <end position="250"/>
    </location>
</feature>
<keyword evidence="1" id="KW-1133">Transmembrane helix</keyword>
<organism evidence="2 3">
    <name type="scientific">Corynespora cassiicola Philippines</name>
    <dbReference type="NCBI Taxonomy" id="1448308"/>
    <lineage>
        <taxon>Eukaryota</taxon>
        <taxon>Fungi</taxon>
        <taxon>Dikarya</taxon>
        <taxon>Ascomycota</taxon>
        <taxon>Pezizomycotina</taxon>
        <taxon>Dothideomycetes</taxon>
        <taxon>Pleosporomycetidae</taxon>
        <taxon>Pleosporales</taxon>
        <taxon>Corynesporascaceae</taxon>
        <taxon>Corynespora</taxon>
    </lineage>
</organism>
<accession>A0A2T2N717</accession>
<evidence type="ECO:0000256" key="1">
    <source>
        <dbReference type="SAM" id="Phobius"/>
    </source>
</evidence>
<sequence length="460" mass="52366">MTTNATAIWMPPDASYLNLSGNCTMVAEFAATFYTSLDIPLFNALIYLSVGFKKYWTQNNIQEQDMPNFTIGDILQWAFFDEFDSFIEELNKSLEYCRPEICKRLPWVGNADLSGRGMITSYWIQCALVTIFFAFHAAARFGWSPKPKTVSHRLLSTFQESTRPFLDTSMLFCMAVQSATIFVLSVNLQQKDLTPTITTVSSAFISIYTLFPPIVLHNCAAEHLRRRKGRRCVWALLAAMTAAVCGLYFSNPQSPWRRKTWKDIKVLTKNANTFEQLGDIMLREDPSHQRKWDAMCLAKEDALRANGAFVGTIGSLLFLLVLGLLFVRNILRIPMLNSERRPALQSLRKHWQFLSSILAFLAMWTSLAIFFWFRRVSNKSAGEKSGDREWGFGQIIAIATWMPVLLELLTILRKGTEKGLTGLLSDRYIVVRGPDHTDSKDSIYQELNSTDSWSGWGNRG</sequence>
<dbReference type="EMBL" id="KZ678147">
    <property type="protein sequence ID" value="PSN60828.1"/>
    <property type="molecule type" value="Genomic_DNA"/>
</dbReference>
<dbReference type="OrthoDB" id="4582561at2759"/>
<protein>
    <submittedName>
        <fullName evidence="2">Uncharacterized protein</fullName>
    </submittedName>
</protein>
<evidence type="ECO:0000313" key="2">
    <source>
        <dbReference type="EMBL" id="PSN60828.1"/>
    </source>
</evidence>
<feature type="transmembrane region" description="Helical" evidence="1">
    <location>
        <begin position="308"/>
        <end position="331"/>
    </location>
</feature>
<gene>
    <name evidence="2" type="ORF">BS50DRAFT_625831</name>
</gene>
<keyword evidence="3" id="KW-1185">Reference proteome</keyword>
<dbReference type="AlphaFoldDB" id="A0A2T2N717"/>
<dbReference type="STRING" id="1448308.A0A2T2N717"/>
<name>A0A2T2N717_CORCC</name>
<keyword evidence="1" id="KW-0472">Membrane</keyword>
<keyword evidence="1" id="KW-0812">Transmembrane</keyword>
<evidence type="ECO:0000313" key="3">
    <source>
        <dbReference type="Proteomes" id="UP000240883"/>
    </source>
</evidence>